<feature type="compositionally biased region" description="Low complexity" evidence="4">
    <location>
        <begin position="41"/>
        <end position="64"/>
    </location>
</feature>
<dbReference type="GeneID" id="77729569"/>
<dbReference type="PANTHER" id="PTHR13475:SF3">
    <property type="entry name" value="NEUGRIN"/>
    <property type="match status" value="1"/>
</dbReference>
<dbReference type="RefSeq" id="XP_052944049.1">
    <property type="nucleotide sequence ID" value="XM_053090364.1"/>
</dbReference>
<dbReference type="Pfam" id="PF12824">
    <property type="entry name" value="MRP-L20"/>
    <property type="match status" value="1"/>
</dbReference>
<name>A0AA38LRB5_9TREE</name>
<proteinExistence type="inferred from homology"/>
<dbReference type="PANTHER" id="PTHR13475">
    <property type="entry name" value="NEUGRIN"/>
    <property type="match status" value="1"/>
</dbReference>
<feature type="compositionally biased region" description="Basic and acidic residues" evidence="4">
    <location>
        <begin position="237"/>
        <end position="249"/>
    </location>
</feature>
<evidence type="ECO:0000256" key="4">
    <source>
        <dbReference type="SAM" id="MobiDB-lite"/>
    </source>
</evidence>
<feature type="compositionally biased region" description="Polar residues" evidence="4">
    <location>
        <begin position="179"/>
        <end position="194"/>
    </location>
</feature>
<keyword evidence="6" id="KW-1185">Reference proteome</keyword>
<sequence>MRVLRSLRALLSGPLQSHCPACRSSPPQIAQFSSTAPSAASRSFGLPTSSSSSSSGTYTSRGPSASDKFSGPRREDSKDWVKDFGTEQRGPRSAGSPGAIREEAREGGQGDRRVGGDGSRLLGRGHAAGREWQRPAGRGEGGFSSGGRSHRRREGGDDRGGDASRGDASRWAGRGGSEEAQTMGRSLPYRQNGSKPEWEDRRGGGERQFGRQADRPNFQPRRSERMAGDRPGYSNWRQREQGAGRDSFKGRNLFGDRLPRDDPQPAPPRDIPSLHALSAGTLTGSSTSPPPTPTGWAPTKKLTFAAMSGLRALHHADPKLYHRAMLAEKFGISYDAVGRILRSRFEHKKEQAAIREAEAKEAGRGRTGYVEREEDLSPVPAIQRAVAQRDAIRRASDGQ</sequence>
<dbReference type="GO" id="GO:0005634">
    <property type="term" value="C:nucleus"/>
    <property type="evidence" value="ECO:0007669"/>
    <property type="project" value="TreeGrafter"/>
</dbReference>
<dbReference type="AlphaFoldDB" id="A0AA38LRB5"/>
<feature type="compositionally biased region" description="Basic and acidic residues" evidence="4">
    <location>
        <begin position="154"/>
        <end position="168"/>
    </location>
</feature>
<reference evidence="5" key="1">
    <citation type="journal article" date="2022" name="G3 (Bethesda)">
        <title>High quality genome of the basidiomycete yeast Dioszegia hungarica PDD-24b-2 isolated from cloud water.</title>
        <authorList>
            <person name="Jarrige D."/>
            <person name="Haridas S."/>
            <person name="Bleykasten-Grosshans C."/>
            <person name="Joly M."/>
            <person name="Nadalig T."/>
            <person name="Sancelme M."/>
            <person name="Vuilleumier S."/>
            <person name="Grigoriev I.V."/>
            <person name="Amato P."/>
            <person name="Bringel F."/>
        </authorList>
    </citation>
    <scope>NUCLEOTIDE SEQUENCE</scope>
    <source>
        <strain evidence="5">PDD-24b-2</strain>
    </source>
</reference>
<feature type="region of interest" description="Disordered" evidence="4">
    <location>
        <begin position="15"/>
        <end position="299"/>
    </location>
</feature>
<gene>
    <name evidence="5" type="ORF">MKK02DRAFT_38945</name>
</gene>
<comment type="caution">
    <text evidence="5">The sequence shown here is derived from an EMBL/GenBank/DDBJ whole genome shotgun (WGS) entry which is preliminary data.</text>
</comment>
<feature type="region of interest" description="Disordered" evidence="4">
    <location>
        <begin position="356"/>
        <end position="376"/>
    </location>
</feature>
<comment type="function">
    <text evidence="1">Required for respiratory activity and maintenance and expression of the mitochondrial genome.</text>
</comment>
<comment type="similarity">
    <text evidence="2">Belongs to the RRG9 family.</text>
</comment>
<feature type="compositionally biased region" description="Low complexity" evidence="4">
    <location>
        <begin position="276"/>
        <end position="287"/>
    </location>
</feature>
<evidence type="ECO:0000256" key="1">
    <source>
        <dbReference type="ARBA" id="ARBA00003548"/>
    </source>
</evidence>
<feature type="compositionally biased region" description="Basic and acidic residues" evidence="4">
    <location>
        <begin position="196"/>
        <end position="214"/>
    </location>
</feature>
<organism evidence="5 6">
    <name type="scientific">Dioszegia hungarica</name>
    <dbReference type="NCBI Taxonomy" id="4972"/>
    <lineage>
        <taxon>Eukaryota</taxon>
        <taxon>Fungi</taxon>
        <taxon>Dikarya</taxon>
        <taxon>Basidiomycota</taxon>
        <taxon>Agaricomycotina</taxon>
        <taxon>Tremellomycetes</taxon>
        <taxon>Tremellales</taxon>
        <taxon>Bulleribasidiaceae</taxon>
        <taxon>Dioszegia</taxon>
    </lineage>
</organism>
<dbReference type="EMBL" id="JAKWFO010000008">
    <property type="protein sequence ID" value="KAI9634272.1"/>
    <property type="molecule type" value="Genomic_DNA"/>
</dbReference>
<protein>
    <recommendedName>
        <fullName evidence="3">Required for respiratory growth protein 9, mitochondrial</fullName>
    </recommendedName>
</protein>
<evidence type="ECO:0000313" key="5">
    <source>
        <dbReference type="EMBL" id="KAI9634272.1"/>
    </source>
</evidence>
<evidence type="ECO:0000313" key="6">
    <source>
        <dbReference type="Proteomes" id="UP001164286"/>
    </source>
</evidence>
<feature type="compositionally biased region" description="Polar residues" evidence="4">
    <location>
        <begin position="25"/>
        <end position="40"/>
    </location>
</feature>
<feature type="compositionally biased region" description="Basic and acidic residues" evidence="4">
    <location>
        <begin position="100"/>
        <end position="115"/>
    </location>
</feature>
<feature type="compositionally biased region" description="Basic and acidic residues" evidence="4">
    <location>
        <begin position="70"/>
        <end position="90"/>
    </location>
</feature>
<dbReference type="Proteomes" id="UP001164286">
    <property type="component" value="Unassembled WGS sequence"/>
</dbReference>
<accession>A0AA38LRB5</accession>
<evidence type="ECO:0000256" key="3">
    <source>
        <dbReference type="ARBA" id="ARBA00013566"/>
    </source>
</evidence>
<dbReference type="InterPro" id="IPR010487">
    <property type="entry name" value="NGRN/Rrg9"/>
</dbReference>
<evidence type="ECO:0000256" key="2">
    <source>
        <dbReference type="ARBA" id="ARBA00010895"/>
    </source>
</evidence>